<gene>
    <name evidence="1" type="ORF">SPELUC_LOCUS4429</name>
</gene>
<keyword evidence="2" id="KW-1185">Reference proteome</keyword>
<proteinExistence type="predicted"/>
<dbReference type="EMBL" id="CAJVPW010003939">
    <property type="protein sequence ID" value="CAG8532436.1"/>
    <property type="molecule type" value="Genomic_DNA"/>
</dbReference>
<name>A0ACA9LI94_9GLOM</name>
<reference evidence="1" key="1">
    <citation type="submission" date="2021-06" db="EMBL/GenBank/DDBJ databases">
        <authorList>
            <person name="Kallberg Y."/>
            <person name="Tangrot J."/>
            <person name="Rosling A."/>
        </authorList>
    </citation>
    <scope>NUCLEOTIDE SEQUENCE</scope>
    <source>
        <strain evidence="1">28 12/20/2015</strain>
    </source>
</reference>
<organism evidence="1 2">
    <name type="scientific">Cetraspora pellucida</name>
    <dbReference type="NCBI Taxonomy" id="1433469"/>
    <lineage>
        <taxon>Eukaryota</taxon>
        <taxon>Fungi</taxon>
        <taxon>Fungi incertae sedis</taxon>
        <taxon>Mucoromycota</taxon>
        <taxon>Glomeromycotina</taxon>
        <taxon>Glomeromycetes</taxon>
        <taxon>Diversisporales</taxon>
        <taxon>Gigasporaceae</taxon>
        <taxon>Cetraspora</taxon>
    </lineage>
</organism>
<evidence type="ECO:0000313" key="2">
    <source>
        <dbReference type="Proteomes" id="UP000789366"/>
    </source>
</evidence>
<comment type="caution">
    <text evidence="1">The sequence shown here is derived from an EMBL/GenBank/DDBJ whole genome shotgun (WGS) entry which is preliminary data.</text>
</comment>
<sequence>EALQQLYRLCSDLNSQSVWFFPMLKKSAEGHILYEKSEKHAYVYNLITQNQFPSFLTWITALNNKRFFKSKKSALATVFLKPNCDEPSIGQIIKGQNYTPYFKNTEFITLFSIKNILTTMLYNDIDLMSVTLTEGKEFLCLVLLSTNIKKELYIRKAFNESQEPFKCSIFVSGLKGSIPEFKQAAYLQGDHLYSNFLEPPNDHEIIANLENKGFENKAYCKADCTLLELIEDLCDRLKTKFEAEEEQASELLTSIVHNIVDEVLDKKHENISNIILKNRSPAAYKAIKSVIRMPLLSTLKNYISEADQHTGLLWSQRDNKYVSYINFDDENVEFEAFGKQCLYNVQGLEYMSKHNKRNNNNEKEYEQTLATQVHQIVWHSISHSFNFSIAYFGVETINVHTFNMTLFHLAAKLECVAIHTYGSICNGASENRRHIKSFNWFATI</sequence>
<protein>
    <submittedName>
        <fullName evidence="1">12720_t:CDS:1</fullName>
    </submittedName>
</protein>
<feature type="non-terminal residue" evidence="1">
    <location>
        <position position="1"/>
    </location>
</feature>
<accession>A0ACA9LI94</accession>
<evidence type="ECO:0000313" key="1">
    <source>
        <dbReference type="EMBL" id="CAG8532436.1"/>
    </source>
</evidence>
<dbReference type="Proteomes" id="UP000789366">
    <property type="component" value="Unassembled WGS sequence"/>
</dbReference>